<dbReference type="Proteomes" id="UP000053268">
    <property type="component" value="Unassembled WGS sequence"/>
</dbReference>
<dbReference type="AlphaFoldDB" id="A0A194PXR9"/>
<feature type="region of interest" description="Disordered" evidence="1">
    <location>
        <begin position="28"/>
        <end position="80"/>
    </location>
</feature>
<organism evidence="2 3">
    <name type="scientific">Papilio xuthus</name>
    <name type="common">Asian swallowtail butterfly</name>
    <dbReference type="NCBI Taxonomy" id="66420"/>
    <lineage>
        <taxon>Eukaryota</taxon>
        <taxon>Metazoa</taxon>
        <taxon>Ecdysozoa</taxon>
        <taxon>Arthropoda</taxon>
        <taxon>Hexapoda</taxon>
        <taxon>Insecta</taxon>
        <taxon>Pterygota</taxon>
        <taxon>Neoptera</taxon>
        <taxon>Endopterygota</taxon>
        <taxon>Lepidoptera</taxon>
        <taxon>Glossata</taxon>
        <taxon>Ditrysia</taxon>
        <taxon>Papilionoidea</taxon>
        <taxon>Papilionidae</taxon>
        <taxon>Papilioninae</taxon>
        <taxon>Papilio</taxon>
    </lineage>
</organism>
<evidence type="ECO:0000256" key="1">
    <source>
        <dbReference type="SAM" id="MobiDB-lite"/>
    </source>
</evidence>
<evidence type="ECO:0000313" key="2">
    <source>
        <dbReference type="EMBL" id="KPI95945.1"/>
    </source>
</evidence>
<accession>A0A194PXR9</accession>
<gene>
    <name evidence="2" type="ORF">RR46_11658</name>
</gene>
<protein>
    <submittedName>
        <fullName evidence="2">Uncharacterized protein</fullName>
    </submittedName>
</protein>
<feature type="compositionally biased region" description="Basic and acidic residues" evidence="1">
    <location>
        <begin position="37"/>
        <end position="73"/>
    </location>
</feature>
<reference evidence="2 3" key="1">
    <citation type="journal article" date="2015" name="Nat. Commun.">
        <title>Outbred genome sequencing and CRISPR/Cas9 gene editing in butterflies.</title>
        <authorList>
            <person name="Li X."/>
            <person name="Fan D."/>
            <person name="Zhang W."/>
            <person name="Liu G."/>
            <person name="Zhang L."/>
            <person name="Zhao L."/>
            <person name="Fang X."/>
            <person name="Chen L."/>
            <person name="Dong Y."/>
            <person name="Chen Y."/>
            <person name="Ding Y."/>
            <person name="Zhao R."/>
            <person name="Feng M."/>
            <person name="Zhu Y."/>
            <person name="Feng Y."/>
            <person name="Jiang X."/>
            <person name="Zhu D."/>
            <person name="Xiang H."/>
            <person name="Feng X."/>
            <person name="Li S."/>
            <person name="Wang J."/>
            <person name="Zhang G."/>
            <person name="Kronforst M.R."/>
            <person name="Wang W."/>
        </authorList>
    </citation>
    <scope>NUCLEOTIDE SEQUENCE [LARGE SCALE GENOMIC DNA]</scope>
    <source>
        <strain evidence="2">Ya'a_city_454_Px</strain>
        <tissue evidence="2">Whole body</tissue>
    </source>
</reference>
<keyword evidence="3" id="KW-1185">Reference proteome</keyword>
<proteinExistence type="predicted"/>
<name>A0A194PXR9_PAPXU</name>
<evidence type="ECO:0000313" key="3">
    <source>
        <dbReference type="Proteomes" id="UP000053268"/>
    </source>
</evidence>
<sequence length="80" mass="8586">MDVAGALLPFTHLVRSDLTVHVQEVLTQPSHPPSAAELHKPNIPEIKEPGDRSDEEVKSPIKVSDKGSVEGKNGRRGSPA</sequence>
<dbReference type="EMBL" id="KQ459595">
    <property type="protein sequence ID" value="KPI95945.1"/>
    <property type="molecule type" value="Genomic_DNA"/>
</dbReference>